<gene>
    <name evidence="4" type="ORF">GCM10011512_08300</name>
</gene>
<reference evidence="5" key="1">
    <citation type="journal article" date="2019" name="Int. J. Syst. Evol. Microbiol.">
        <title>The Global Catalogue of Microorganisms (GCM) 10K type strain sequencing project: providing services to taxonomists for standard genome sequencing and annotation.</title>
        <authorList>
            <consortium name="The Broad Institute Genomics Platform"/>
            <consortium name="The Broad Institute Genome Sequencing Center for Infectious Disease"/>
            <person name="Wu L."/>
            <person name="Ma J."/>
        </authorList>
    </citation>
    <scope>NUCLEOTIDE SEQUENCE [LARGE SCALE GENOMIC DNA]</scope>
    <source>
        <strain evidence="5">CGMCC 1.15480</strain>
    </source>
</reference>
<evidence type="ECO:0000313" key="5">
    <source>
        <dbReference type="Proteomes" id="UP000597761"/>
    </source>
</evidence>
<name>A0ABQ1NRQ4_9MICC</name>
<protein>
    <submittedName>
        <fullName evidence="4">NUDIX hydrolase</fullName>
    </submittedName>
</protein>
<keyword evidence="1 4" id="KW-0378">Hydrolase</keyword>
<dbReference type="SUPFAM" id="SSF55811">
    <property type="entry name" value="Nudix"/>
    <property type="match status" value="1"/>
</dbReference>
<dbReference type="GO" id="GO:0016787">
    <property type="term" value="F:hydrolase activity"/>
    <property type="evidence" value="ECO:0007669"/>
    <property type="project" value="UniProtKB-KW"/>
</dbReference>
<organism evidence="4 5">
    <name type="scientific">Tersicoccus solisilvae</name>
    <dbReference type="NCBI Taxonomy" id="1882339"/>
    <lineage>
        <taxon>Bacteria</taxon>
        <taxon>Bacillati</taxon>
        <taxon>Actinomycetota</taxon>
        <taxon>Actinomycetes</taxon>
        <taxon>Micrococcales</taxon>
        <taxon>Micrococcaceae</taxon>
        <taxon>Tersicoccus</taxon>
    </lineage>
</organism>
<dbReference type="CDD" id="cd24158">
    <property type="entry name" value="NUDIX_ADPRase_Rv1700"/>
    <property type="match status" value="1"/>
</dbReference>
<feature type="compositionally biased region" description="Basic and acidic residues" evidence="2">
    <location>
        <begin position="207"/>
        <end position="219"/>
    </location>
</feature>
<dbReference type="PANTHER" id="PTHR11839:SF31">
    <property type="entry name" value="ADP-RIBOSE PYROPHOSPHATASE"/>
    <property type="match status" value="1"/>
</dbReference>
<accession>A0ABQ1NRQ4</accession>
<evidence type="ECO:0000259" key="3">
    <source>
        <dbReference type="PROSITE" id="PS51462"/>
    </source>
</evidence>
<keyword evidence="5" id="KW-1185">Reference proteome</keyword>
<proteinExistence type="predicted"/>
<evidence type="ECO:0000313" key="4">
    <source>
        <dbReference type="EMBL" id="GGC83849.1"/>
    </source>
</evidence>
<evidence type="ECO:0000256" key="1">
    <source>
        <dbReference type="ARBA" id="ARBA00022801"/>
    </source>
</evidence>
<evidence type="ECO:0000256" key="2">
    <source>
        <dbReference type="SAM" id="MobiDB-lite"/>
    </source>
</evidence>
<dbReference type="RefSeq" id="WP_188666653.1">
    <property type="nucleotide sequence ID" value="NZ_BMJI01000003.1"/>
</dbReference>
<dbReference type="InterPro" id="IPR015797">
    <property type="entry name" value="NUDIX_hydrolase-like_dom_sf"/>
</dbReference>
<dbReference type="Proteomes" id="UP000597761">
    <property type="component" value="Unassembled WGS sequence"/>
</dbReference>
<dbReference type="EMBL" id="BMJI01000003">
    <property type="protein sequence ID" value="GGC83849.1"/>
    <property type="molecule type" value="Genomic_DNA"/>
</dbReference>
<sequence length="219" mass="24296">MATPLQDTHRERFTRGSDVVFDGKIWDVRSDTFSLTEDGEPITREYVAHTGAVSIVALNDDGQILLINQYRHPVRMNLWEIPAGLLDVEGEDVQTAAARELAEEADLIAERWNVLVDFHNSPGSSSEVQRVYLARGLRPVPEADRHQREDEEAEIETGWFDVQDAVTAVLAGRLHSPSAVVAVLATAAAQATGFDHLRPADAPFPEDPTRPENRPRNRG</sequence>
<dbReference type="PANTHER" id="PTHR11839">
    <property type="entry name" value="UDP/ADP-SUGAR PYROPHOSPHATASE"/>
    <property type="match status" value="1"/>
</dbReference>
<feature type="region of interest" description="Disordered" evidence="2">
    <location>
        <begin position="196"/>
        <end position="219"/>
    </location>
</feature>
<dbReference type="InterPro" id="IPR000086">
    <property type="entry name" value="NUDIX_hydrolase_dom"/>
</dbReference>
<comment type="caution">
    <text evidence="4">The sequence shown here is derived from an EMBL/GenBank/DDBJ whole genome shotgun (WGS) entry which is preliminary data.</text>
</comment>
<dbReference type="Pfam" id="PF00293">
    <property type="entry name" value="NUDIX"/>
    <property type="match status" value="1"/>
</dbReference>
<dbReference type="Gene3D" id="3.90.79.10">
    <property type="entry name" value="Nucleoside Triphosphate Pyrophosphohydrolase"/>
    <property type="match status" value="1"/>
</dbReference>
<feature type="domain" description="Nudix hydrolase" evidence="3">
    <location>
        <begin position="48"/>
        <end position="187"/>
    </location>
</feature>
<dbReference type="PROSITE" id="PS51462">
    <property type="entry name" value="NUDIX"/>
    <property type="match status" value="1"/>
</dbReference>